<comment type="function">
    <text evidence="17">Member of the two-component regulatory system NreB/NreC involved in the control of dissimilatory nitrate/nitrite reduction in response to oxygen. NreB functions as a direct oxygen sensor histidine kinase which is autophosphorylated, in the absence of oxygen, probably at the conserved histidine residue, and transfers its phosphate group probably to a conserved aspartate residue of NreC. NreB/NreC activates the expression of the nitrate (narGHJI) and nitrite (nir) reductase operons, as well as the putative nitrate transporter gene narT.</text>
</comment>
<keyword evidence="13" id="KW-0067">ATP-binding</keyword>
<gene>
    <name evidence="23" type="ORF">E0486_09675</name>
</gene>
<feature type="domain" description="PAS" evidence="21">
    <location>
        <begin position="13"/>
        <end position="83"/>
    </location>
</feature>
<evidence type="ECO:0000256" key="7">
    <source>
        <dbReference type="ARBA" id="ARBA00022490"/>
    </source>
</evidence>
<keyword evidence="14" id="KW-0408">Iron</keyword>
<dbReference type="SMART" id="SM00091">
    <property type="entry name" value="PAS"/>
    <property type="match status" value="3"/>
</dbReference>
<dbReference type="InterPro" id="IPR036890">
    <property type="entry name" value="HATPase_C_sf"/>
</dbReference>
<dbReference type="InterPro" id="IPR001610">
    <property type="entry name" value="PAC"/>
</dbReference>
<evidence type="ECO:0000256" key="19">
    <source>
        <dbReference type="SAM" id="Coils"/>
    </source>
</evidence>
<feature type="domain" description="PAS" evidence="21">
    <location>
        <begin position="274"/>
        <end position="319"/>
    </location>
</feature>
<dbReference type="OrthoDB" id="5401121at2"/>
<evidence type="ECO:0000256" key="3">
    <source>
        <dbReference type="ARBA" id="ARBA00004496"/>
    </source>
</evidence>
<dbReference type="GO" id="GO:0000155">
    <property type="term" value="F:phosphorelay sensor kinase activity"/>
    <property type="evidence" value="ECO:0007669"/>
    <property type="project" value="InterPro"/>
</dbReference>
<evidence type="ECO:0000256" key="4">
    <source>
        <dbReference type="ARBA" id="ARBA00012438"/>
    </source>
</evidence>
<dbReference type="Pfam" id="PF07730">
    <property type="entry name" value="HisKA_3"/>
    <property type="match status" value="1"/>
</dbReference>
<evidence type="ECO:0000256" key="16">
    <source>
        <dbReference type="ARBA" id="ARBA00023014"/>
    </source>
</evidence>
<keyword evidence="6" id="KW-0004">4Fe-4S</keyword>
<dbReference type="PANTHER" id="PTHR24421:SF10">
    <property type="entry name" value="NITRATE_NITRITE SENSOR PROTEIN NARQ"/>
    <property type="match status" value="1"/>
</dbReference>
<keyword evidence="11" id="KW-0547">Nucleotide-binding</keyword>
<feature type="coiled-coil region" evidence="19">
    <location>
        <begin position="384"/>
        <end position="415"/>
    </location>
</feature>
<evidence type="ECO:0000256" key="1">
    <source>
        <dbReference type="ARBA" id="ARBA00000085"/>
    </source>
</evidence>
<comment type="catalytic activity">
    <reaction evidence="1">
        <text>ATP + protein L-histidine = ADP + protein N-phospho-L-histidine.</text>
        <dbReference type="EC" id="2.7.13.3"/>
    </reaction>
</comment>
<dbReference type="InterPro" id="IPR011712">
    <property type="entry name" value="Sig_transdc_His_kin_sub3_dim/P"/>
</dbReference>
<dbReference type="PROSITE" id="PS50113">
    <property type="entry name" value="PAC"/>
    <property type="match status" value="2"/>
</dbReference>
<proteinExistence type="predicted"/>
<dbReference type="InterPro" id="IPR050482">
    <property type="entry name" value="Sensor_HK_TwoCompSys"/>
</dbReference>
<dbReference type="PROSITE" id="PS50112">
    <property type="entry name" value="PAS"/>
    <property type="match status" value="2"/>
</dbReference>
<evidence type="ECO:0000259" key="21">
    <source>
        <dbReference type="PROSITE" id="PS50112"/>
    </source>
</evidence>
<dbReference type="InterPro" id="IPR005467">
    <property type="entry name" value="His_kinase_dom"/>
</dbReference>
<evidence type="ECO:0000313" key="24">
    <source>
        <dbReference type="Proteomes" id="UP000295164"/>
    </source>
</evidence>
<sequence>MTGPTRTAPAYPTPAELRQLFDASPDALCVLDPGYRFTAVSAACRALWGYAPEDLLGRHLFDGVHAADATAARRAVDSLQGGAPGTSFEARQRCADGSFAPVLWSVRRDASGTLYAIGRPAGDRNAFRSLVLLQQEALLLRQQEIEEELRRSNERFRLAARTDAIYDWDLSSHKLHWGEGLYAIFGYQEAELQMEQWIAALHPAESAALLASLDATLGNPAAGYWEAEYQLRRPDGSWSFVQERGHILRDQAGKATRMVGRIEDISDRKLRETELRKLSLITEQTEDAIVVTNAQKETTWVNAAFTRLTGYSLDDMLGRRPAAVLEGPGLDPALLERVDAEYRRKKPFTLEALNYRKDGAPFWSLISIQPVLDTDGNVLEYFSIRKDITERKRLEQQLEQQRQQMTAAVIAAQEKERSDMSQELHDNVNQVLTTVKLYQELALSGFGDRAELARKSMHLLQESINEIRSISKRLSAPSLGKIRLHESVRELADAISATNKLRVSLDTCAIADYDCPREAHIALYRILQEQLTNVLKHAGASEVHIAFTRSNEGLRLTVRDNGRGFTPSAHYPGTGLSNIRSRAEGLGGTVQVESAPGRGCALTVRLPQ</sequence>
<protein>
    <recommendedName>
        <fullName evidence="5">Oxygen sensor histidine kinase NreB</fullName>
        <ecNumber evidence="4">2.7.13.3</ecNumber>
    </recommendedName>
    <alternativeName>
        <fullName evidence="18">Nitrogen regulation protein B</fullName>
    </alternativeName>
</protein>
<dbReference type="SMART" id="SM00387">
    <property type="entry name" value="HATPase_c"/>
    <property type="match status" value="1"/>
</dbReference>
<dbReference type="InterPro" id="IPR000014">
    <property type="entry name" value="PAS"/>
</dbReference>
<evidence type="ECO:0000256" key="18">
    <source>
        <dbReference type="ARBA" id="ARBA00030800"/>
    </source>
</evidence>
<keyword evidence="24" id="KW-1185">Reference proteome</keyword>
<comment type="caution">
    <text evidence="23">The sequence shown here is derived from an EMBL/GenBank/DDBJ whole genome shotgun (WGS) entry which is preliminary data.</text>
</comment>
<dbReference type="CDD" id="cd00130">
    <property type="entry name" value="PAS"/>
    <property type="match status" value="3"/>
</dbReference>
<dbReference type="EMBL" id="SKFH01000012">
    <property type="protein sequence ID" value="TCZ71809.1"/>
    <property type="molecule type" value="Genomic_DNA"/>
</dbReference>
<dbReference type="PRINTS" id="PR00344">
    <property type="entry name" value="BCTRLSENSOR"/>
</dbReference>
<dbReference type="Pfam" id="PF02518">
    <property type="entry name" value="HATPase_c"/>
    <property type="match status" value="1"/>
</dbReference>
<dbReference type="SMART" id="SM00086">
    <property type="entry name" value="PAC"/>
    <property type="match status" value="2"/>
</dbReference>
<dbReference type="PANTHER" id="PTHR24421">
    <property type="entry name" value="NITRATE/NITRITE SENSOR PROTEIN NARX-RELATED"/>
    <property type="match status" value="1"/>
</dbReference>
<keyword evidence="7" id="KW-0963">Cytoplasm</keyword>
<dbReference type="SUPFAM" id="SSF55785">
    <property type="entry name" value="PYP-like sensor domain (PAS domain)"/>
    <property type="match status" value="3"/>
</dbReference>
<accession>A0A4R4DZD7</accession>
<dbReference type="InterPro" id="IPR003594">
    <property type="entry name" value="HATPase_dom"/>
</dbReference>
<dbReference type="InterPro" id="IPR004358">
    <property type="entry name" value="Sig_transdc_His_kin-like_C"/>
</dbReference>
<dbReference type="AlphaFoldDB" id="A0A4R4DZD7"/>
<reference evidence="23 24" key="1">
    <citation type="submission" date="2019-03" db="EMBL/GenBank/DDBJ databases">
        <authorList>
            <person name="Kim M.K.M."/>
        </authorList>
    </citation>
    <scope>NUCLEOTIDE SEQUENCE [LARGE SCALE GENOMIC DNA]</scope>
    <source>
        <strain evidence="23 24">17J68-15</strain>
    </source>
</reference>
<dbReference type="Pfam" id="PF13426">
    <property type="entry name" value="PAS_9"/>
    <property type="match status" value="1"/>
</dbReference>
<organism evidence="23 24">
    <name type="scientific">Flaviaesturariibacter aridisoli</name>
    <dbReference type="NCBI Taxonomy" id="2545761"/>
    <lineage>
        <taxon>Bacteria</taxon>
        <taxon>Pseudomonadati</taxon>
        <taxon>Bacteroidota</taxon>
        <taxon>Chitinophagia</taxon>
        <taxon>Chitinophagales</taxon>
        <taxon>Chitinophagaceae</taxon>
        <taxon>Flaviaestuariibacter</taxon>
    </lineage>
</organism>
<dbReference type="GO" id="GO:0005524">
    <property type="term" value="F:ATP binding"/>
    <property type="evidence" value="ECO:0007669"/>
    <property type="project" value="UniProtKB-KW"/>
</dbReference>
<dbReference type="Gene3D" id="3.30.565.10">
    <property type="entry name" value="Histidine kinase-like ATPase, C-terminal domain"/>
    <property type="match status" value="1"/>
</dbReference>
<dbReference type="Pfam" id="PF08447">
    <property type="entry name" value="PAS_3"/>
    <property type="match status" value="2"/>
</dbReference>
<dbReference type="NCBIfam" id="TIGR00229">
    <property type="entry name" value="sensory_box"/>
    <property type="match status" value="3"/>
</dbReference>
<keyword evidence="9" id="KW-0808">Transferase</keyword>
<keyword evidence="19" id="KW-0175">Coiled coil</keyword>
<evidence type="ECO:0000313" key="23">
    <source>
        <dbReference type="EMBL" id="TCZ71809.1"/>
    </source>
</evidence>
<evidence type="ECO:0000256" key="8">
    <source>
        <dbReference type="ARBA" id="ARBA00022553"/>
    </source>
</evidence>
<evidence type="ECO:0000259" key="20">
    <source>
        <dbReference type="PROSITE" id="PS50109"/>
    </source>
</evidence>
<comment type="cofactor">
    <cofactor evidence="2">
        <name>[4Fe-4S] cluster</name>
        <dbReference type="ChEBI" id="CHEBI:49883"/>
    </cofactor>
</comment>
<dbReference type="GO" id="GO:0016020">
    <property type="term" value="C:membrane"/>
    <property type="evidence" value="ECO:0007669"/>
    <property type="project" value="InterPro"/>
</dbReference>
<dbReference type="GO" id="GO:0051539">
    <property type="term" value="F:4 iron, 4 sulfur cluster binding"/>
    <property type="evidence" value="ECO:0007669"/>
    <property type="project" value="UniProtKB-KW"/>
</dbReference>
<dbReference type="SUPFAM" id="SSF55874">
    <property type="entry name" value="ATPase domain of HSP90 chaperone/DNA topoisomerase II/histidine kinase"/>
    <property type="match status" value="1"/>
</dbReference>
<feature type="domain" description="PAC" evidence="22">
    <location>
        <begin position="225"/>
        <end position="277"/>
    </location>
</feature>
<dbReference type="InterPro" id="IPR013655">
    <property type="entry name" value="PAS_fold_3"/>
</dbReference>
<dbReference type="PROSITE" id="PS50109">
    <property type="entry name" value="HIS_KIN"/>
    <property type="match status" value="1"/>
</dbReference>
<evidence type="ECO:0000259" key="22">
    <source>
        <dbReference type="PROSITE" id="PS50113"/>
    </source>
</evidence>
<evidence type="ECO:0000256" key="9">
    <source>
        <dbReference type="ARBA" id="ARBA00022679"/>
    </source>
</evidence>
<evidence type="ECO:0000256" key="15">
    <source>
        <dbReference type="ARBA" id="ARBA00023012"/>
    </source>
</evidence>
<dbReference type="RefSeq" id="WP_131851962.1">
    <property type="nucleotide sequence ID" value="NZ_SKFH01000012.1"/>
</dbReference>
<keyword evidence="12" id="KW-0418">Kinase</keyword>
<dbReference type="GO" id="GO:0046872">
    <property type="term" value="F:metal ion binding"/>
    <property type="evidence" value="ECO:0007669"/>
    <property type="project" value="UniProtKB-KW"/>
</dbReference>
<feature type="domain" description="PAC" evidence="22">
    <location>
        <begin position="348"/>
        <end position="400"/>
    </location>
</feature>
<dbReference type="InterPro" id="IPR000700">
    <property type="entry name" value="PAS-assoc_C"/>
</dbReference>
<keyword evidence="10" id="KW-0479">Metal-binding</keyword>
<evidence type="ECO:0000256" key="5">
    <source>
        <dbReference type="ARBA" id="ARBA00017322"/>
    </source>
</evidence>
<evidence type="ECO:0000256" key="14">
    <source>
        <dbReference type="ARBA" id="ARBA00023004"/>
    </source>
</evidence>
<evidence type="ECO:0000256" key="12">
    <source>
        <dbReference type="ARBA" id="ARBA00022777"/>
    </source>
</evidence>
<dbReference type="GO" id="GO:0046983">
    <property type="term" value="F:protein dimerization activity"/>
    <property type="evidence" value="ECO:0007669"/>
    <property type="project" value="InterPro"/>
</dbReference>
<keyword evidence="15" id="KW-0902">Two-component regulatory system</keyword>
<evidence type="ECO:0000256" key="2">
    <source>
        <dbReference type="ARBA" id="ARBA00001966"/>
    </source>
</evidence>
<evidence type="ECO:0000256" key="11">
    <source>
        <dbReference type="ARBA" id="ARBA00022741"/>
    </source>
</evidence>
<feature type="domain" description="Histidine kinase" evidence="20">
    <location>
        <begin position="419"/>
        <end position="608"/>
    </location>
</feature>
<dbReference type="Proteomes" id="UP000295164">
    <property type="component" value="Unassembled WGS sequence"/>
</dbReference>
<name>A0A4R4DZD7_9BACT</name>
<evidence type="ECO:0000256" key="17">
    <source>
        <dbReference type="ARBA" id="ARBA00024827"/>
    </source>
</evidence>
<evidence type="ECO:0000256" key="10">
    <source>
        <dbReference type="ARBA" id="ARBA00022723"/>
    </source>
</evidence>
<keyword evidence="16" id="KW-0411">Iron-sulfur</keyword>
<evidence type="ECO:0000256" key="6">
    <source>
        <dbReference type="ARBA" id="ARBA00022485"/>
    </source>
</evidence>
<dbReference type="EC" id="2.7.13.3" evidence="4"/>
<dbReference type="Gene3D" id="3.30.450.20">
    <property type="entry name" value="PAS domain"/>
    <property type="match status" value="3"/>
</dbReference>
<dbReference type="InterPro" id="IPR035965">
    <property type="entry name" value="PAS-like_dom_sf"/>
</dbReference>
<keyword evidence="8" id="KW-0597">Phosphoprotein</keyword>
<dbReference type="Gene3D" id="1.20.5.1930">
    <property type="match status" value="1"/>
</dbReference>
<comment type="subcellular location">
    <subcellularLocation>
        <location evidence="3">Cytoplasm</location>
    </subcellularLocation>
</comment>
<dbReference type="GO" id="GO:0005737">
    <property type="term" value="C:cytoplasm"/>
    <property type="evidence" value="ECO:0007669"/>
    <property type="project" value="UniProtKB-SubCell"/>
</dbReference>
<dbReference type="CDD" id="cd16917">
    <property type="entry name" value="HATPase_UhpB-NarQ-NarX-like"/>
    <property type="match status" value="1"/>
</dbReference>
<evidence type="ECO:0000256" key="13">
    <source>
        <dbReference type="ARBA" id="ARBA00022840"/>
    </source>
</evidence>